<proteinExistence type="predicted"/>
<gene>
    <name evidence="1" type="ORF">HNO88_003004</name>
</gene>
<protein>
    <submittedName>
        <fullName evidence="1">Uncharacterized protein</fullName>
    </submittedName>
</protein>
<evidence type="ECO:0000313" key="2">
    <source>
        <dbReference type="Proteomes" id="UP000555448"/>
    </source>
</evidence>
<sequence length="142" mass="16053">MASEQTDENYLASLNSAEWFVIISRANLGFRYGPYTGPEAGAIMQQCQLEGIPCLLSANCGREFDWDVARDFGRGQPADWKPMEDAPQDGSTIMVDVGGVETRAVWWHSWEWWRELNEDGSVGKPVEPVRWRALSEEEKARG</sequence>
<keyword evidence="2" id="KW-1185">Reference proteome</keyword>
<evidence type="ECO:0000313" key="1">
    <source>
        <dbReference type="EMBL" id="MBB4859675.1"/>
    </source>
</evidence>
<comment type="caution">
    <text evidence="1">The sequence shown here is derived from an EMBL/GenBank/DDBJ whole genome shotgun (WGS) entry which is preliminary data.</text>
</comment>
<dbReference type="Proteomes" id="UP000555448">
    <property type="component" value="Unassembled WGS sequence"/>
</dbReference>
<dbReference type="RefSeq" id="WP_184247017.1">
    <property type="nucleotide sequence ID" value="NZ_JACHLR010000013.1"/>
</dbReference>
<organism evidence="1 2">
    <name type="scientific">Novosphingobium chloroacetimidivorans</name>
    <dbReference type="NCBI Taxonomy" id="1428314"/>
    <lineage>
        <taxon>Bacteria</taxon>
        <taxon>Pseudomonadati</taxon>
        <taxon>Pseudomonadota</taxon>
        <taxon>Alphaproteobacteria</taxon>
        <taxon>Sphingomonadales</taxon>
        <taxon>Sphingomonadaceae</taxon>
        <taxon>Novosphingobium</taxon>
    </lineage>
</organism>
<dbReference type="AlphaFoldDB" id="A0A7W7KBC3"/>
<accession>A0A7W7KBC3</accession>
<dbReference type="EMBL" id="JACHLR010000013">
    <property type="protein sequence ID" value="MBB4859675.1"/>
    <property type="molecule type" value="Genomic_DNA"/>
</dbReference>
<name>A0A7W7KBC3_9SPHN</name>
<reference evidence="1 2" key="1">
    <citation type="submission" date="2020-08" db="EMBL/GenBank/DDBJ databases">
        <title>Functional genomics of gut bacteria from endangered species of beetles.</title>
        <authorList>
            <person name="Carlos-Shanley C."/>
        </authorList>
    </citation>
    <scope>NUCLEOTIDE SEQUENCE [LARGE SCALE GENOMIC DNA]</scope>
    <source>
        <strain evidence="1 2">S00245</strain>
    </source>
</reference>